<organism evidence="2 3">
    <name type="scientific">Hymenobacter ruricola</name>
    <dbReference type="NCBI Taxonomy" id="2791023"/>
    <lineage>
        <taxon>Bacteria</taxon>
        <taxon>Pseudomonadati</taxon>
        <taxon>Bacteroidota</taxon>
        <taxon>Cytophagia</taxon>
        <taxon>Cytophagales</taxon>
        <taxon>Hymenobacteraceae</taxon>
        <taxon>Hymenobacter</taxon>
    </lineage>
</organism>
<dbReference type="InterPro" id="IPR027417">
    <property type="entry name" value="P-loop_NTPase"/>
</dbReference>
<gene>
    <name evidence="2" type="ORF">I2H31_15535</name>
</gene>
<dbReference type="PANTHER" id="PTHR43581:SF2">
    <property type="entry name" value="EXCINUCLEASE ATPASE SUBUNIT"/>
    <property type="match status" value="1"/>
</dbReference>
<proteinExistence type="predicted"/>
<evidence type="ECO:0000313" key="3">
    <source>
        <dbReference type="Proteomes" id="UP000618931"/>
    </source>
</evidence>
<feature type="domain" description="ATPase AAA-type core" evidence="1">
    <location>
        <begin position="24"/>
        <end position="299"/>
    </location>
</feature>
<sequence length="366" mass="40845">MLKRLHVKNFTVFAEANFEFGPGLNVVVGTNGTGKSHVLKLGYAVARTSNRLKSSRIAKLNLLLDNDQALPKDTWQSQLAEDLLGVFRSVTVGRLASRLQGNSRTEVEVDFDKEKSAKINFSFSTRSKTEVSLEGNTPTKLLPVAPVFIPTKELLSLYPGLQSLYNDYQLSIDLTYPDLCDRLAKPLLNGPKLTQAREMISLLEEMMNGTVKNQQGHFYLIVDGGRFEIDLVAEGIRKIATLAYLLNNGSLSKGTTLFWDEPEANLNPALLKKMAAVLTELGRQGFQIILATHSLFLLNELHILAHNMKSTVRYFGLYQSDAGDTKVEQTDDLETLNHLVALDEEIAQTTRFQRVLDNEDTHAEHP</sequence>
<dbReference type="Pfam" id="PF13304">
    <property type="entry name" value="AAA_21"/>
    <property type="match status" value="1"/>
</dbReference>
<dbReference type="EMBL" id="JADQDM010000007">
    <property type="protein sequence ID" value="MBF9222515.1"/>
    <property type="molecule type" value="Genomic_DNA"/>
</dbReference>
<accession>A0ABS0I6E9</accession>
<evidence type="ECO:0000259" key="1">
    <source>
        <dbReference type="Pfam" id="PF13304"/>
    </source>
</evidence>
<dbReference type="Proteomes" id="UP000618931">
    <property type="component" value="Unassembled WGS sequence"/>
</dbReference>
<keyword evidence="3" id="KW-1185">Reference proteome</keyword>
<evidence type="ECO:0000313" key="2">
    <source>
        <dbReference type="EMBL" id="MBF9222515.1"/>
    </source>
</evidence>
<protein>
    <submittedName>
        <fullName evidence="2">AAA family ATPase</fullName>
    </submittedName>
</protein>
<reference evidence="2 3" key="1">
    <citation type="submission" date="2020-11" db="EMBL/GenBank/DDBJ databases">
        <authorList>
            <person name="Kim M.K."/>
        </authorList>
    </citation>
    <scope>NUCLEOTIDE SEQUENCE [LARGE SCALE GENOMIC DNA]</scope>
    <source>
        <strain evidence="2 3">BT662</strain>
    </source>
</reference>
<dbReference type="InterPro" id="IPR003959">
    <property type="entry name" value="ATPase_AAA_core"/>
</dbReference>
<dbReference type="SUPFAM" id="SSF52540">
    <property type="entry name" value="P-loop containing nucleoside triphosphate hydrolases"/>
    <property type="match status" value="1"/>
</dbReference>
<dbReference type="RefSeq" id="WP_196293955.1">
    <property type="nucleotide sequence ID" value="NZ_JADQDM010000007.1"/>
</dbReference>
<dbReference type="Gene3D" id="3.40.50.300">
    <property type="entry name" value="P-loop containing nucleotide triphosphate hydrolases"/>
    <property type="match status" value="1"/>
</dbReference>
<name>A0ABS0I6E9_9BACT</name>
<dbReference type="InterPro" id="IPR051396">
    <property type="entry name" value="Bact_Antivir_Def_Nuclease"/>
</dbReference>
<comment type="caution">
    <text evidence="2">The sequence shown here is derived from an EMBL/GenBank/DDBJ whole genome shotgun (WGS) entry which is preliminary data.</text>
</comment>
<dbReference type="PANTHER" id="PTHR43581">
    <property type="entry name" value="ATP/GTP PHOSPHATASE"/>
    <property type="match status" value="1"/>
</dbReference>